<feature type="region of interest" description="Disordered" evidence="1">
    <location>
        <begin position="164"/>
        <end position="221"/>
    </location>
</feature>
<dbReference type="AlphaFoldDB" id="A0A1H0PLV7"/>
<accession>A0A1H0PLV7</accession>
<feature type="compositionally biased region" description="Gly residues" evidence="1">
    <location>
        <begin position="208"/>
        <end position="221"/>
    </location>
</feature>
<sequence>MIPKVTRRSAVALATAGLVAGCSGGGGTASGASKAADPGAAVRARAARDSTALAARYDAVAAVHPALAERLAPLRADTVSHVRAFGGKAPGTLGGGSAAKATGLASQVPDTKNKALAWLAAAEKSLADRRSAALLDAPGDLARLLASVAASGAGHVALLGPRQDAAANTGTGTPPGSTDDGTGAAAGTDGGTGTDDGAGTPATPGTDTGTGGSTGSEDGGV</sequence>
<dbReference type="RefSeq" id="WP_176930573.1">
    <property type="nucleotide sequence ID" value="NZ_FNIE01000016.1"/>
</dbReference>
<dbReference type="STRING" id="310781.SAMN05216259_116102"/>
<dbReference type="PROSITE" id="PS51318">
    <property type="entry name" value="TAT"/>
    <property type="match status" value="1"/>
</dbReference>
<organism evidence="2 3">
    <name type="scientific">Actinacidiphila guanduensis</name>
    <dbReference type="NCBI Taxonomy" id="310781"/>
    <lineage>
        <taxon>Bacteria</taxon>
        <taxon>Bacillati</taxon>
        <taxon>Actinomycetota</taxon>
        <taxon>Actinomycetes</taxon>
        <taxon>Kitasatosporales</taxon>
        <taxon>Streptomycetaceae</taxon>
        <taxon>Actinacidiphila</taxon>
    </lineage>
</organism>
<evidence type="ECO:0000313" key="2">
    <source>
        <dbReference type="EMBL" id="SDP06087.1"/>
    </source>
</evidence>
<proteinExistence type="predicted"/>
<dbReference type="EMBL" id="FNIE01000016">
    <property type="protein sequence ID" value="SDP06087.1"/>
    <property type="molecule type" value="Genomic_DNA"/>
</dbReference>
<gene>
    <name evidence="2" type="ORF">SAMN05216259_116102</name>
</gene>
<dbReference type="Proteomes" id="UP000199341">
    <property type="component" value="Unassembled WGS sequence"/>
</dbReference>
<feature type="compositionally biased region" description="Low complexity" evidence="1">
    <location>
        <begin position="169"/>
        <end position="187"/>
    </location>
</feature>
<protein>
    <recommendedName>
        <fullName evidence="4">Lipoprotein</fullName>
    </recommendedName>
</protein>
<reference evidence="2 3" key="1">
    <citation type="submission" date="2016-10" db="EMBL/GenBank/DDBJ databases">
        <authorList>
            <person name="de Groot N.N."/>
        </authorList>
    </citation>
    <scope>NUCLEOTIDE SEQUENCE [LARGE SCALE GENOMIC DNA]</scope>
    <source>
        <strain evidence="2 3">CGMCC 4.2022</strain>
    </source>
</reference>
<dbReference type="PROSITE" id="PS51257">
    <property type="entry name" value="PROKAR_LIPOPROTEIN"/>
    <property type="match status" value="1"/>
</dbReference>
<name>A0A1H0PLV7_9ACTN</name>
<evidence type="ECO:0000256" key="1">
    <source>
        <dbReference type="SAM" id="MobiDB-lite"/>
    </source>
</evidence>
<dbReference type="InterPro" id="IPR006311">
    <property type="entry name" value="TAT_signal"/>
</dbReference>
<evidence type="ECO:0008006" key="4">
    <source>
        <dbReference type="Google" id="ProtNLM"/>
    </source>
</evidence>
<evidence type="ECO:0000313" key="3">
    <source>
        <dbReference type="Proteomes" id="UP000199341"/>
    </source>
</evidence>
<keyword evidence="3" id="KW-1185">Reference proteome</keyword>
<feature type="compositionally biased region" description="Low complexity" evidence="1">
    <location>
        <begin position="197"/>
        <end position="207"/>
    </location>
</feature>